<accession>A0AA45HHK5</accession>
<reference evidence="1 2" key="1">
    <citation type="submission" date="2018-05" db="EMBL/GenBank/DDBJ databases">
        <title>Genomic Encyclopedia of Type Strains, Phase IV (KMG-IV): sequencing the most valuable type-strain genomes for metagenomic binning, comparative biology and taxonomic classification.</title>
        <authorList>
            <person name="Goeker M."/>
        </authorList>
    </citation>
    <scope>NUCLEOTIDE SEQUENCE [LARGE SCALE GENOMIC DNA]</scope>
    <source>
        <strain evidence="1 2">DSM 24906</strain>
    </source>
</reference>
<keyword evidence="2" id="KW-1185">Reference proteome</keyword>
<name>A0AA45HHK5_9BACT</name>
<protein>
    <submittedName>
        <fullName evidence="1">Uncharacterized protein DUF4895</fullName>
    </submittedName>
</protein>
<dbReference type="InterPro" id="IPR032606">
    <property type="entry name" value="DUF4895"/>
</dbReference>
<evidence type="ECO:0000313" key="1">
    <source>
        <dbReference type="EMBL" id="PWJ87412.1"/>
    </source>
</evidence>
<dbReference type="AlphaFoldDB" id="A0AA45HHK5"/>
<organism evidence="1 2">
    <name type="scientific">Oceanotoga teriensis</name>
    <dbReference type="NCBI Taxonomy" id="515440"/>
    <lineage>
        <taxon>Bacteria</taxon>
        <taxon>Thermotogati</taxon>
        <taxon>Thermotogota</taxon>
        <taxon>Thermotogae</taxon>
        <taxon>Petrotogales</taxon>
        <taxon>Petrotogaceae</taxon>
        <taxon>Oceanotoga</taxon>
    </lineage>
</organism>
<evidence type="ECO:0000313" key="2">
    <source>
        <dbReference type="Proteomes" id="UP000245921"/>
    </source>
</evidence>
<gene>
    <name evidence="1" type="ORF">C7380_12423</name>
</gene>
<proteinExistence type="predicted"/>
<dbReference type="RefSeq" id="WP_109606304.1">
    <property type="nucleotide sequence ID" value="NZ_JAMHJO010000008.1"/>
</dbReference>
<sequence>MINDFILLGAKQLSKYKNKLADEYDHLFHVCIADSENKVPCLSYFVDEQGRVFKTISAEPPKKVMSCLYPVDIDFKNELSDEYELFLLKNNKVANKVFYSGIVQSPFKFYPYILEGDERLIKKMKFKEKLNGEKNLSFDEIIDEDTFEQIMKKYKIISDNIYYHPYLDKIHIVFLLPKNIDIEKRGLMIEISRCLKNKILKNFDFLETSYKMPDMNLKDPALCAFKLRADYIKNIDFEDIYKSMINEIRKVINYIDDIDIGGE</sequence>
<dbReference type="EMBL" id="QGGI01000024">
    <property type="protein sequence ID" value="PWJ87412.1"/>
    <property type="molecule type" value="Genomic_DNA"/>
</dbReference>
<dbReference type="Proteomes" id="UP000245921">
    <property type="component" value="Unassembled WGS sequence"/>
</dbReference>
<comment type="caution">
    <text evidence="1">The sequence shown here is derived from an EMBL/GenBank/DDBJ whole genome shotgun (WGS) entry which is preliminary data.</text>
</comment>
<dbReference type="Pfam" id="PF16236">
    <property type="entry name" value="DUF4895"/>
    <property type="match status" value="1"/>
</dbReference>